<dbReference type="EMBL" id="AP018203">
    <property type="protein sequence ID" value="BAY55791.1"/>
    <property type="molecule type" value="Genomic_DNA"/>
</dbReference>
<proteinExistence type="predicted"/>
<dbReference type="InterPro" id="IPR036359">
    <property type="entry name" value="Thiol_cytolysin_sf"/>
</dbReference>
<gene>
    <name evidence="2" type="ORF">NIES2135_26150</name>
</gene>
<feature type="chain" id="PRO_5011109883" evidence="1">
    <location>
        <begin position="25"/>
        <end position="140"/>
    </location>
</feature>
<evidence type="ECO:0000256" key="1">
    <source>
        <dbReference type="SAM" id="SignalP"/>
    </source>
</evidence>
<accession>A0A1Z4JGD1</accession>
<dbReference type="InterPro" id="IPR038700">
    <property type="entry name" value="Thiol_cytolys_C_sf"/>
</dbReference>
<keyword evidence="1" id="KW-0732">Signal</keyword>
<dbReference type="Proteomes" id="UP000217895">
    <property type="component" value="Chromosome"/>
</dbReference>
<evidence type="ECO:0000313" key="3">
    <source>
        <dbReference type="Proteomes" id="UP000217895"/>
    </source>
</evidence>
<keyword evidence="3" id="KW-1185">Reference proteome</keyword>
<sequence length="140" mass="15831">MNFRPSLKTIQALGLMAMTTATMTATSMTINPAPSSAQTIPPRLFQFINKGLYVARYELSYKVNGRSFTHKTGDVVINRSVSFKVPFNATDIRTEGILFTGLFNETRRVFFHRFPTVPQNTCFTTFGTTLHPQQNQDCRL</sequence>
<dbReference type="GO" id="GO:0015485">
    <property type="term" value="F:cholesterol binding"/>
    <property type="evidence" value="ECO:0007669"/>
    <property type="project" value="InterPro"/>
</dbReference>
<protein>
    <submittedName>
        <fullName evidence="2">Uncharacterized protein</fullName>
    </submittedName>
</protein>
<dbReference type="AlphaFoldDB" id="A0A1Z4JGD1"/>
<organism evidence="2 3">
    <name type="scientific">Leptolyngbya boryana NIES-2135</name>
    <dbReference type="NCBI Taxonomy" id="1973484"/>
    <lineage>
        <taxon>Bacteria</taxon>
        <taxon>Bacillati</taxon>
        <taxon>Cyanobacteriota</taxon>
        <taxon>Cyanophyceae</taxon>
        <taxon>Leptolyngbyales</taxon>
        <taxon>Leptolyngbyaceae</taxon>
        <taxon>Leptolyngbya group</taxon>
        <taxon>Leptolyngbya</taxon>
    </lineage>
</organism>
<name>A0A1Z4JGD1_LEPBY</name>
<feature type="signal peptide" evidence="1">
    <location>
        <begin position="1"/>
        <end position="24"/>
    </location>
</feature>
<reference evidence="2 3" key="1">
    <citation type="submission" date="2017-06" db="EMBL/GenBank/DDBJ databases">
        <title>Genome sequencing of cyanobaciteial culture collection at National Institute for Environmental Studies (NIES).</title>
        <authorList>
            <person name="Hirose Y."/>
            <person name="Shimura Y."/>
            <person name="Fujisawa T."/>
            <person name="Nakamura Y."/>
            <person name="Kawachi M."/>
        </authorList>
    </citation>
    <scope>NUCLEOTIDE SEQUENCE [LARGE SCALE GENOMIC DNA]</scope>
    <source>
        <strain evidence="2 3">NIES-2135</strain>
    </source>
</reference>
<evidence type="ECO:0000313" key="2">
    <source>
        <dbReference type="EMBL" id="BAY55791.1"/>
    </source>
</evidence>
<dbReference type="Gene3D" id="2.60.40.1430">
    <property type="entry name" value="Perfringolysin, domain 4"/>
    <property type="match status" value="1"/>
</dbReference>
<dbReference type="SUPFAM" id="SSF56978">
    <property type="entry name" value="Perfringolysin"/>
    <property type="match status" value="1"/>
</dbReference>